<keyword evidence="3 5" id="KW-0472">Membrane</keyword>
<proteinExistence type="predicted"/>
<accession>A0A5C6RTS4</accession>
<feature type="chain" id="PRO_5023140586" evidence="6">
    <location>
        <begin position="21"/>
        <end position="859"/>
    </location>
</feature>
<keyword evidence="2 6" id="KW-0732">Signal</keyword>
<dbReference type="InterPro" id="IPR050330">
    <property type="entry name" value="Bact_OuterMem_StrucFunc"/>
</dbReference>
<dbReference type="CDD" id="cd07185">
    <property type="entry name" value="OmpA_C-like"/>
    <property type="match status" value="1"/>
</dbReference>
<dbReference type="AlphaFoldDB" id="A0A5C6RTS4"/>
<comment type="subcellular location">
    <subcellularLocation>
        <location evidence="1">Cell outer membrane</location>
    </subcellularLocation>
</comment>
<evidence type="ECO:0000313" key="8">
    <source>
        <dbReference type="EMBL" id="TXB65374.1"/>
    </source>
</evidence>
<dbReference type="OrthoDB" id="9805336at2"/>
<dbReference type="Gene3D" id="4.10.1080.10">
    <property type="entry name" value="TSP type-3 repeat"/>
    <property type="match status" value="1"/>
</dbReference>
<dbReference type="PANTHER" id="PTHR30329">
    <property type="entry name" value="STATOR ELEMENT OF FLAGELLAR MOTOR COMPLEX"/>
    <property type="match status" value="1"/>
</dbReference>
<protein>
    <submittedName>
        <fullName evidence="8">OmpA family protein</fullName>
    </submittedName>
</protein>
<dbReference type="InterPro" id="IPR028974">
    <property type="entry name" value="TSP_type-3_rpt"/>
</dbReference>
<dbReference type="Pfam" id="PF18990">
    <property type="entry name" value="DUF5723"/>
    <property type="match status" value="1"/>
</dbReference>
<feature type="signal peptide" evidence="6">
    <location>
        <begin position="1"/>
        <end position="20"/>
    </location>
</feature>
<dbReference type="PRINTS" id="PR01021">
    <property type="entry name" value="OMPADOMAIN"/>
</dbReference>
<dbReference type="SUPFAM" id="SSF103088">
    <property type="entry name" value="OmpA-like"/>
    <property type="match status" value="1"/>
</dbReference>
<comment type="caution">
    <text evidence="8">The sequence shown here is derived from an EMBL/GenBank/DDBJ whole genome shotgun (WGS) entry which is preliminary data.</text>
</comment>
<evidence type="ECO:0000256" key="4">
    <source>
        <dbReference type="ARBA" id="ARBA00023237"/>
    </source>
</evidence>
<dbReference type="InterPro" id="IPR036737">
    <property type="entry name" value="OmpA-like_sf"/>
</dbReference>
<evidence type="ECO:0000256" key="1">
    <source>
        <dbReference type="ARBA" id="ARBA00004442"/>
    </source>
</evidence>
<evidence type="ECO:0000313" key="9">
    <source>
        <dbReference type="Proteomes" id="UP000321721"/>
    </source>
</evidence>
<dbReference type="GO" id="GO:0009279">
    <property type="term" value="C:cell outer membrane"/>
    <property type="evidence" value="ECO:0007669"/>
    <property type="project" value="UniProtKB-SubCell"/>
</dbReference>
<dbReference type="PANTHER" id="PTHR30329:SF21">
    <property type="entry name" value="LIPOPROTEIN YIAD-RELATED"/>
    <property type="match status" value="1"/>
</dbReference>
<dbReference type="InterPro" id="IPR003367">
    <property type="entry name" value="Thrombospondin_3-like_rpt"/>
</dbReference>
<feature type="domain" description="OmpA-like" evidence="7">
    <location>
        <begin position="743"/>
        <end position="859"/>
    </location>
</feature>
<dbReference type="Gene3D" id="3.30.1330.60">
    <property type="entry name" value="OmpA-like domain"/>
    <property type="match status" value="1"/>
</dbReference>
<dbReference type="PROSITE" id="PS51123">
    <property type="entry name" value="OMPA_2"/>
    <property type="match status" value="1"/>
</dbReference>
<evidence type="ECO:0000256" key="3">
    <source>
        <dbReference type="ARBA" id="ARBA00023136"/>
    </source>
</evidence>
<organism evidence="8 9">
    <name type="scientific">Vicingus serpentipes</name>
    <dbReference type="NCBI Taxonomy" id="1926625"/>
    <lineage>
        <taxon>Bacteria</taxon>
        <taxon>Pseudomonadati</taxon>
        <taxon>Bacteroidota</taxon>
        <taxon>Flavobacteriia</taxon>
        <taxon>Flavobacteriales</taxon>
        <taxon>Vicingaceae</taxon>
        <taxon>Vicingus</taxon>
    </lineage>
</organism>
<dbReference type="Pfam" id="PF00691">
    <property type="entry name" value="OmpA"/>
    <property type="match status" value="1"/>
</dbReference>
<dbReference type="SUPFAM" id="SSF103647">
    <property type="entry name" value="TSP type-3 repeat"/>
    <property type="match status" value="1"/>
</dbReference>
<reference evidence="8 9" key="1">
    <citation type="submission" date="2019-08" db="EMBL/GenBank/DDBJ databases">
        <title>Genome of Vicingus serpentipes NCIMB 15042.</title>
        <authorList>
            <person name="Bowman J.P."/>
        </authorList>
    </citation>
    <scope>NUCLEOTIDE SEQUENCE [LARGE SCALE GENOMIC DNA]</scope>
    <source>
        <strain evidence="8 9">NCIMB 15042</strain>
    </source>
</reference>
<dbReference type="Proteomes" id="UP000321721">
    <property type="component" value="Unassembled WGS sequence"/>
</dbReference>
<dbReference type="GO" id="GO:0005509">
    <property type="term" value="F:calcium ion binding"/>
    <property type="evidence" value="ECO:0007669"/>
    <property type="project" value="InterPro"/>
</dbReference>
<dbReference type="InterPro" id="IPR006664">
    <property type="entry name" value="OMP_bac"/>
</dbReference>
<dbReference type="GO" id="GO:0007155">
    <property type="term" value="P:cell adhesion"/>
    <property type="evidence" value="ECO:0007669"/>
    <property type="project" value="InterPro"/>
</dbReference>
<evidence type="ECO:0000256" key="6">
    <source>
        <dbReference type="SAM" id="SignalP"/>
    </source>
</evidence>
<keyword evidence="4" id="KW-0998">Cell outer membrane</keyword>
<dbReference type="EMBL" id="VOOS01000003">
    <property type="protein sequence ID" value="TXB65374.1"/>
    <property type="molecule type" value="Genomic_DNA"/>
</dbReference>
<dbReference type="RefSeq" id="WP_147100351.1">
    <property type="nucleotide sequence ID" value="NZ_VOOS01000003.1"/>
</dbReference>
<sequence>MFKKITLIISICIFITNANAQEFLGIRQSNYSGVMGLDLNPASIADNRMKMDMVIFGASVYGYNNHAYFNPKHMPYGWIKSFDADDPKSDAWMNNEDLNQLVSADSIDFYKNKGVDQYVEFNNGNKDRSAFVNTEIDIFNIMISINQKISIGFQIKNRTLFNLDKVSPELIRLVGREFDYQQLFNLNLEDANLNLSMNSWNEYNFAYAQVLKDDNEHFWKIGGKLKFLQGIGSFYFYSDNVDYNIQNDSTANFIQGDFDYGYSDNLGGYIEPEDNSGEEFSAGEFLKSASNFGLGLDVGIVYEWRPNYRDFKYDMDNKTDLWRRDQNKYKVRVGAAINDIGGMTYKKGSLSRNFSFNTSNFDLQTFDGVEGFRTLDSTLLNLADSGDIVFRNDDGKYFMNLPTHANIDVDYHIGKNIYANYYMRLNLLFLKDRNAVHYPNNFAITPRWEKRWWGVSLPLSYNTVAGFRYGVGLRAGPVVVGTGDIKPFFAPGKDTKIRGGDFYVALKLPIPYGRPKDRDKDKVSDKLDVCIDVPGVWAFKGCPDTDNDGIQDAEDDCPLDSGIVEFNGCPDTDNDGIMDKLDSCVTDSGLVKFNGCPDRDGDDIMDKEDDCPDTPGIPTFNGCPDTDGDGLMDKEDGCPQLPGPTSNKGCPLKLLHSVDSMNQILASDTLLIGKEKFIFNNLSPDKSYLFELEVSDGEYPPYIDIALQNSDSISQIRAFKKDSTHYAYTFIKKGAALELTKEEEEILNTAFANLEFETGKTKIKETSLPSLIDLALLLKKKPDWALSIAGHTDSQGAASSNLRLSKGRAQAVAEFLTKSGVDSSRFEVKWFGETKPIADNKTKEGRQKNRRVEMTVIQN</sequence>
<keyword evidence="9" id="KW-1185">Reference proteome</keyword>
<evidence type="ECO:0000256" key="5">
    <source>
        <dbReference type="PROSITE-ProRule" id="PRU00473"/>
    </source>
</evidence>
<name>A0A5C6RTS4_9FLAO</name>
<evidence type="ECO:0000256" key="2">
    <source>
        <dbReference type="ARBA" id="ARBA00022729"/>
    </source>
</evidence>
<dbReference type="InterPro" id="IPR006665">
    <property type="entry name" value="OmpA-like"/>
</dbReference>
<gene>
    <name evidence="8" type="ORF">FRY74_08095</name>
</gene>
<evidence type="ECO:0000259" key="7">
    <source>
        <dbReference type="PROSITE" id="PS51123"/>
    </source>
</evidence>
<dbReference type="InterPro" id="IPR043781">
    <property type="entry name" value="DUF5723"/>
</dbReference>
<dbReference type="Pfam" id="PF02412">
    <property type="entry name" value="TSP_3"/>
    <property type="match status" value="1"/>
</dbReference>